<sequence length="60" mass="6948">MRNHILANCTDKTSVDDFQQLRKVAFNIAATANRNETDETFVVETFTVLHRLEKIFEGFT</sequence>
<accession>W2SMP6</accession>
<name>W2SMP6_NECAM</name>
<protein>
    <submittedName>
        <fullName evidence="1">Uncharacterized protein</fullName>
    </submittedName>
</protein>
<evidence type="ECO:0000313" key="1">
    <source>
        <dbReference type="EMBL" id="ETN70768.1"/>
    </source>
</evidence>
<dbReference type="KEGG" id="nai:NECAME_14542"/>
<dbReference type="AlphaFoldDB" id="W2SMP6"/>
<proteinExistence type="predicted"/>
<dbReference type="Proteomes" id="UP000053676">
    <property type="component" value="Unassembled WGS sequence"/>
</dbReference>
<organism evidence="1 2">
    <name type="scientific">Necator americanus</name>
    <name type="common">Human hookworm</name>
    <dbReference type="NCBI Taxonomy" id="51031"/>
    <lineage>
        <taxon>Eukaryota</taxon>
        <taxon>Metazoa</taxon>
        <taxon>Ecdysozoa</taxon>
        <taxon>Nematoda</taxon>
        <taxon>Chromadorea</taxon>
        <taxon>Rhabditida</taxon>
        <taxon>Rhabditina</taxon>
        <taxon>Rhabditomorpha</taxon>
        <taxon>Strongyloidea</taxon>
        <taxon>Ancylostomatidae</taxon>
        <taxon>Bunostominae</taxon>
        <taxon>Necator</taxon>
    </lineage>
</organism>
<keyword evidence="2" id="KW-1185">Reference proteome</keyword>
<evidence type="ECO:0000313" key="2">
    <source>
        <dbReference type="Proteomes" id="UP000053676"/>
    </source>
</evidence>
<gene>
    <name evidence="1" type="ORF">NECAME_14542</name>
</gene>
<reference evidence="2" key="1">
    <citation type="journal article" date="2014" name="Nat. Genet.">
        <title>Genome of the human hookworm Necator americanus.</title>
        <authorList>
            <person name="Tang Y.T."/>
            <person name="Gao X."/>
            <person name="Rosa B.A."/>
            <person name="Abubucker S."/>
            <person name="Hallsworth-Pepin K."/>
            <person name="Martin J."/>
            <person name="Tyagi R."/>
            <person name="Heizer E."/>
            <person name="Zhang X."/>
            <person name="Bhonagiri-Palsikar V."/>
            <person name="Minx P."/>
            <person name="Warren W.C."/>
            <person name="Wang Q."/>
            <person name="Zhan B."/>
            <person name="Hotez P.J."/>
            <person name="Sternberg P.W."/>
            <person name="Dougall A."/>
            <person name="Gaze S.T."/>
            <person name="Mulvenna J."/>
            <person name="Sotillo J."/>
            <person name="Ranganathan S."/>
            <person name="Rabelo E.M."/>
            <person name="Wilson R.K."/>
            <person name="Felgner P.L."/>
            <person name="Bethony J."/>
            <person name="Hawdon J.M."/>
            <person name="Gasser R.B."/>
            <person name="Loukas A."/>
            <person name="Mitreva M."/>
        </authorList>
    </citation>
    <scope>NUCLEOTIDE SEQUENCE [LARGE SCALE GENOMIC DNA]</scope>
</reference>
<dbReference type="EMBL" id="KI668897">
    <property type="protein sequence ID" value="ETN70768.1"/>
    <property type="molecule type" value="Genomic_DNA"/>
</dbReference>